<evidence type="ECO:0000256" key="6">
    <source>
        <dbReference type="ARBA" id="ARBA00023015"/>
    </source>
</evidence>
<evidence type="ECO:0000256" key="8">
    <source>
        <dbReference type="ARBA" id="ARBA00023242"/>
    </source>
</evidence>
<keyword evidence="5" id="KW-0007">Acetylation</keyword>
<evidence type="ECO:0000313" key="11">
    <source>
        <dbReference type="EMBL" id="KAK3402647.1"/>
    </source>
</evidence>
<dbReference type="AlphaFoldDB" id="A0AAE0PMS7"/>
<gene>
    <name evidence="11" type="ORF">B0T20DRAFT_503045</name>
</gene>
<dbReference type="EC" id="2.3.1.48" evidence="2"/>
<evidence type="ECO:0000256" key="9">
    <source>
        <dbReference type="ARBA" id="ARBA00048940"/>
    </source>
</evidence>
<dbReference type="GO" id="GO:0032931">
    <property type="term" value="F:histone H3K56 acetyltransferase activity"/>
    <property type="evidence" value="ECO:0007669"/>
    <property type="project" value="TreeGrafter"/>
</dbReference>
<evidence type="ECO:0000256" key="10">
    <source>
        <dbReference type="SAM" id="MobiDB-lite"/>
    </source>
</evidence>
<dbReference type="SMART" id="SM01250">
    <property type="entry name" value="KAT11"/>
    <property type="match status" value="1"/>
</dbReference>
<dbReference type="PANTHER" id="PTHR31571:SF2">
    <property type="entry name" value="HISTONE ACETYLTRANSFERASE RTT109"/>
    <property type="match status" value="1"/>
</dbReference>
<reference evidence="11" key="1">
    <citation type="journal article" date="2023" name="Mol. Phylogenet. Evol.">
        <title>Genome-scale phylogeny and comparative genomics of the fungal order Sordariales.</title>
        <authorList>
            <person name="Hensen N."/>
            <person name="Bonometti L."/>
            <person name="Westerberg I."/>
            <person name="Brannstrom I.O."/>
            <person name="Guillou S."/>
            <person name="Cros-Aarteil S."/>
            <person name="Calhoun S."/>
            <person name="Haridas S."/>
            <person name="Kuo A."/>
            <person name="Mondo S."/>
            <person name="Pangilinan J."/>
            <person name="Riley R."/>
            <person name="LaButti K."/>
            <person name="Andreopoulos B."/>
            <person name="Lipzen A."/>
            <person name="Chen C."/>
            <person name="Yan M."/>
            <person name="Daum C."/>
            <person name="Ng V."/>
            <person name="Clum A."/>
            <person name="Steindorff A."/>
            <person name="Ohm R.A."/>
            <person name="Martin F."/>
            <person name="Silar P."/>
            <person name="Natvig D.O."/>
            <person name="Lalanne C."/>
            <person name="Gautier V."/>
            <person name="Ament-Velasquez S.L."/>
            <person name="Kruys A."/>
            <person name="Hutchinson M.I."/>
            <person name="Powell A.J."/>
            <person name="Barry K."/>
            <person name="Miller A.N."/>
            <person name="Grigoriev I.V."/>
            <person name="Debuchy R."/>
            <person name="Gladieux P."/>
            <person name="Hiltunen Thoren M."/>
            <person name="Johannesson H."/>
        </authorList>
    </citation>
    <scope>NUCLEOTIDE SEQUENCE</scope>
    <source>
        <strain evidence="11">FGSC 1904</strain>
    </source>
</reference>
<keyword evidence="12" id="KW-1185">Reference proteome</keyword>
<evidence type="ECO:0000313" key="12">
    <source>
        <dbReference type="Proteomes" id="UP001281003"/>
    </source>
</evidence>
<evidence type="ECO:0000256" key="4">
    <source>
        <dbReference type="ARBA" id="ARBA00022763"/>
    </source>
</evidence>
<dbReference type="InterPro" id="IPR051236">
    <property type="entry name" value="HAT_RTT109-like"/>
</dbReference>
<dbReference type="PANTHER" id="PTHR31571">
    <property type="entry name" value="ALTERED INHERITANCE OF MITOCHONDRIA PROTEIN 6"/>
    <property type="match status" value="1"/>
</dbReference>
<reference evidence="11" key="2">
    <citation type="submission" date="2023-07" db="EMBL/GenBank/DDBJ databases">
        <authorList>
            <consortium name="Lawrence Berkeley National Laboratory"/>
            <person name="Haridas S."/>
            <person name="Hensen N."/>
            <person name="Bonometti L."/>
            <person name="Westerberg I."/>
            <person name="Brannstrom I.O."/>
            <person name="Guillou S."/>
            <person name="Cros-Aarteil S."/>
            <person name="Calhoun S."/>
            <person name="Kuo A."/>
            <person name="Mondo S."/>
            <person name="Pangilinan J."/>
            <person name="Riley R."/>
            <person name="LaButti K."/>
            <person name="Andreopoulos B."/>
            <person name="Lipzen A."/>
            <person name="Chen C."/>
            <person name="Yanf M."/>
            <person name="Daum C."/>
            <person name="Ng V."/>
            <person name="Clum A."/>
            <person name="Steindorff A."/>
            <person name="Ohm R."/>
            <person name="Martin F."/>
            <person name="Silar P."/>
            <person name="Natvig D."/>
            <person name="Lalanne C."/>
            <person name="Gautier V."/>
            <person name="Ament-velasquez S.L."/>
            <person name="Kruys A."/>
            <person name="Hutchinson M.I."/>
            <person name="Powell A.J."/>
            <person name="Barry K."/>
            <person name="Miller A.N."/>
            <person name="Grigoriev I.V."/>
            <person name="Debuchy R."/>
            <person name="Gladieux P."/>
            <person name="Thoren M.H."/>
            <person name="Johannesson H."/>
        </authorList>
    </citation>
    <scope>NUCLEOTIDE SEQUENCE</scope>
    <source>
        <strain evidence="11">FGSC 1904</strain>
    </source>
</reference>
<comment type="catalytic activity">
    <reaction evidence="9">
        <text>L-lysyl-[histone] + acetyl-CoA = N(6)-acetyl-L-lysyl-[histone] + CoA + H(+)</text>
        <dbReference type="Rhea" id="RHEA:21992"/>
        <dbReference type="Rhea" id="RHEA-COMP:9845"/>
        <dbReference type="Rhea" id="RHEA-COMP:11338"/>
        <dbReference type="ChEBI" id="CHEBI:15378"/>
        <dbReference type="ChEBI" id="CHEBI:29969"/>
        <dbReference type="ChEBI" id="CHEBI:57287"/>
        <dbReference type="ChEBI" id="CHEBI:57288"/>
        <dbReference type="ChEBI" id="CHEBI:61930"/>
        <dbReference type="EC" id="2.3.1.48"/>
    </reaction>
    <physiologicalReaction direction="left-to-right" evidence="9">
        <dbReference type="Rhea" id="RHEA:21993"/>
    </physiologicalReaction>
</comment>
<dbReference type="InterPro" id="IPR016849">
    <property type="entry name" value="Rtt109"/>
</dbReference>
<keyword evidence="8" id="KW-0539">Nucleus</keyword>
<organism evidence="11 12">
    <name type="scientific">Sordaria brevicollis</name>
    <dbReference type="NCBI Taxonomy" id="83679"/>
    <lineage>
        <taxon>Eukaryota</taxon>
        <taxon>Fungi</taxon>
        <taxon>Dikarya</taxon>
        <taxon>Ascomycota</taxon>
        <taxon>Pezizomycotina</taxon>
        <taxon>Sordariomycetes</taxon>
        <taxon>Sordariomycetidae</taxon>
        <taxon>Sordariales</taxon>
        <taxon>Sordariaceae</taxon>
        <taxon>Sordaria</taxon>
    </lineage>
</organism>
<accession>A0AAE0PMS7</accession>
<dbReference type="EMBL" id="JAUTDP010000001">
    <property type="protein sequence ID" value="KAK3402647.1"/>
    <property type="molecule type" value="Genomic_DNA"/>
</dbReference>
<keyword evidence="6" id="KW-0805">Transcription regulation</keyword>
<feature type="region of interest" description="Disordered" evidence="10">
    <location>
        <begin position="397"/>
        <end position="470"/>
    </location>
</feature>
<dbReference type="InterPro" id="IPR013178">
    <property type="entry name" value="Histone_AcTrfase_Rtt109/CBP"/>
</dbReference>
<dbReference type="Pfam" id="PF08214">
    <property type="entry name" value="HAT_KAT11"/>
    <property type="match status" value="1"/>
</dbReference>
<evidence type="ECO:0000256" key="2">
    <source>
        <dbReference type="ARBA" id="ARBA00013184"/>
    </source>
</evidence>
<feature type="region of interest" description="Disordered" evidence="10">
    <location>
        <begin position="1"/>
        <end position="44"/>
    </location>
</feature>
<feature type="compositionally biased region" description="Polar residues" evidence="10">
    <location>
        <begin position="18"/>
        <end position="44"/>
    </location>
</feature>
<feature type="compositionally biased region" description="Polar residues" evidence="10">
    <location>
        <begin position="397"/>
        <end position="408"/>
    </location>
</feature>
<feature type="compositionally biased region" description="Basic residues" evidence="10">
    <location>
        <begin position="460"/>
        <end position="470"/>
    </location>
</feature>
<dbReference type="PROSITE" id="PS51728">
    <property type="entry name" value="RTT109_HAT"/>
    <property type="match status" value="1"/>
</dbReference>
<dbReference type="GO" id="GO:0006974">
    <property type="term" value="P:DNA damage response"/>
    <property type="evidence" value="ECO:0007669"/>
    <property type="project" value="UniProtKB-KW"/>
</dbReference>
<evidence type="ECO:0000256" key="7">
    <source>
        <dbReference type="ARBA" id="ARBA00023163"/>
    </source>
</evidence>
<sequence length="643" mass="70668">MASSSSTPSTVSKRDRNSSSAKMSSNQATPGGSPTGTANNNNTSNELLEKLASVLPKDLKFSIHHLSTPPTRTDALYAAPPGEKPDKTYCEKHFLALSIEAPVTGAIKRASPGADEAKSTESTTKQVIAFAIEVFIFTTAFQTVLFVSKADSTGYLHLLKLPRGGPSPISEVSSTFVSYLIQHRRRKNIVSVVNLFGRAQNQYLFPGSGENDGIGPGREKHILSDRGLIKWWCRVLNPLLEDQRKDDRVAATKGYLLVPGLEEREMRAFIPRTVTSAQDWEIGHPMERISHYTQEFDWVPPRCLIPRYPDDPKSRYRDELDEESTKWKQDMGTWKSIRSLSQFWDTMAFRQECSSGRLTGFIWLVFDPKESETAEQATQATTASFATSFASAPLMTPTGSFDTSTAFPPSTPPKRRADAPARTPQASPLKASFTAGQAATTSTSTSHPETTNDSSNKKEKDKKKKLKGKITPRLPKIKKHQRNYLFKRPNTTAYYHWPIEGRGELIVDEDDYKRVVELLLQLDFETLDKACSATKRWVSEAGMGAKWGREVVGRRVQSVMSAAAGRGSGNGAMVNNLTGLVRKKKPAVAAAATEAEVKTNGLEDPFTENGTVTASVANPPVLEAPKVNVLGAGLIRKKPKTSS</sequence>
<feature type="compositionally biased region" description="Low complexity" evidence="10">
    <location>
        <begin position="1"/>
        <end position="11"/>
    </location>
</feature>
<evidence type="ECO:0000256" key="1">
    <source>
        <dbReference type="ARBA" id="ARBA00004123"/>
    </source>
</evidence>
<dbReference type="Proteomes" id="UP001281003">
    <property type="component" value="Unassembled WGS sequence"/>
</dbReference>
<evidence type="ECO:0000256" key="3">
    <source>
        <dbReference type="ARBA" id="ARBA00022679"/>
    </source>
</evidence>
<dbReference type="GO" id="GO:0006355">
    <property type="term" value="P:regulation of DNA-templated transcription"/>
    <property type="evidence" value="ECO:0007669"/>
    <property type="project" value="InterPro"/>
</dbReference>
<evidence type="ECO:0000256" key="5">
    <source>
        <dbReference type="ARBA" id="ARBA00022990"/>
    </source>
</evidence>
<dbReference type="GO" id="GO:0005634">
    <property type="term" value="C:nucleus"/>
    <property type="evidence" value="ECO:0007669"/>
    <property type="project" value="UniProtKB-SubCell"/>
</dbReference>
<keyword evidence="4" id="KW-0227">DNA damage</keyword>
<comment type="caution">
    <text evidence="11">The sequence shown here is derived from an EMBL/GenBank/DDBJ whole genome shotgun (WGS) entry which is preliminary data.</text>
</comment>
<feature type="compositionally biased region" description="Low complexity" evidence="10">
    <location>
        <begin position="431"/>
        <end position="451"/>
    </location>
</feature>
<keyword evidence="3" id="KW-0808">Transferase</keyword>
<protein>
    <recommendedName>
        <fullName evidence="2">histone acetyltransferase</fullName>
        <ecNumber evidence="2">2.3.1.48</ecNumber>
    </recommendedName>
</protein>
<keyword evidence="7" id="KW-0804">Transcription</keyword>
<comment type="subcellular location">
    <subcellularLocation>
        <location evidence="1">Nucleus</location>
    </subcellularLocation>
</comment>
<name>A0AAE0PMS7_SORBR</name>
<proteinExistence type="predicted"/>